<dbReference type="InterPro" id="IPR014053">
    <property type="entry name" value="ForMFR_H4MPT_ForTrfase"/>
</dbReference>
<evidence type="ECO:0000313" key="6">
    <source>
        <dbReference type="EMBL" id="ALT69864.1"/>
    </source>
</evidence>
<feature type="domain" description="Formylmethanofuran: tetrahydromethanopterin formyltransferase Ftr C-terminal" evidence="5">
    <location>
        <begin position="146"/>
        <end position="293"/>
    </location>
</feature>
<dbReference type="GO" id="GO:0005737">
    <property type="term" value="C:cytoplasm"/>
    <property type="evidence" value="ECO:0007669"/>
    <property type="project" value="UniProtKB-SubCell"/>
</dbReference>
<dbReference type="NCBIfam" id="TIGR03119">
    <property type="entry name" value="one_C_fhcD"/>
    <property type="match status" value="1"/>
</dbReference>
<keyword evidence="2 3" id="KW-0808">Transferase</keyword>
<keyword evidence="3" id="KW-0963">Cytoplasm</keyword>
<feature type="domain" description="Formylmethanofuran: tetrahydromethanopterin formyltransferase Ftr N-terminal" evidence="4">
    <location>
        <begin position="1"/>
        <end position="143"/>
    </location>
</feature>
<comment type="catalytic activity">
    <reaction evidence="3">
        <text>N-formylmethanofuran + 5,6,7,8-tetrahydromethanopterin + H(+) = N(5)-formyl-5,6,7,8-tetrahydromethanopterin + methanofuran</text>
        <dbReference type="Rhea" id="RHEA:18061"/>
        <dbReference type="ChEBI" id="CHEBI:15378"/>
        <dbReference type="ChEBI" id="CHEBI:57727"/>
        <dbReference type="ChEBI" id="CHEBI:58018"/>
        <dbReference type="ChEBI" id="CHEBI:58103"/>
        <dbReference type="ChEBI" id="CHEBI:58151"/>
        <dbReference type="EC" id="2.3.1.101"/>
    </reaction>
</comment>
<dbReference type="Proteomes" id="UP000067738">
    <property type="component" value="Chromosome"/>
</dbReference>
<dbReference type="GO" id="GO:0030270">
    <property type="term" value="F:formylmethanofuran-tetrahydromethanopterin N-formyltransferase activity"/>
    <property type="evidence" value="ECO:0007669"/>
    <property type="project" value="UniProtKB-UniRule"/>
</dbReference>
<organism evidence="6 7">
    <name type="scientific">Methanobrevibacter millerae</name>
    <dbReference type="NCBI Taxonomy" id="230361"/>
    <lineage>
        <taxon>Archaea</taxon>
        <taxon>Methanobacteriati</taxon>
        <taxon>Methanobacteriota</taxon>
        <taxon>Methanomada group</taxon>
        <taxon>Methanobacteria</taxon>
        <taxon>Methanobacteriales</taxon>
        <taxon>Methanobacteriaceae</taxon>
        <taxon>Methanobrevibacter</taxon>
    </lineage>
</organism>
<protein>
    <recommendedName>
        <fullName evidence="3">Formylmethanofuran--tetrahydromethanopterin formyltransferase</fullName>
        <shortName evidence="3">Ftr</shortName>
        <ecNumber evidence="3">2.3.1.101</ecNumber>
    </recommendedName>
    <alternativeName>
        <fullName evidence="3">H4MPT formyltransferase</fullName>
    </alternativeName>
</protein>
<evidence type="ECO:0000256" key="2">
    <source>
        <dbReference type="ARBA" id="ARBA00022679"/>
    </source>
</evidence>
<dbReference type="GO" id="GO:0019386">
    <property type="term" value="P:methanogenesis, from carbon dioxide"/>
    <property type="evidence" value="ECO:0007669"/>
    <property type="project" value="UniProtKB-UniRule"/>
</dbReference>
<gene>
    <name evidence="6" type="primary">ftr2</name>
    <name evidence="3" type="synonym">ftr</name>
    <name evidence="6" type="ORF">sm9_2108</name>
</gene>
<keyword evidence="7" id="KW-1185">Reference proteome</keyword>
<evidence type="ECO:0000259" key="5">
    <source>
        <dbReference type="Pfam" id="PF02741"/>
    </source>
</evidence>
<dbReference type="Gene3D" id="3.30.70.520">
    <property type="match status" value="2"/>
</dbReference>
<dbReference type="AlphaFoldDB" id="A0A0U3EC38"/>
<dbReference type="SUPFAM" id="SSF55112">
    <property type="entry name" value="Formylmethanofuran:tetrahydromethanopterin formyltransferase"/>
    <property type="match status" value="2"/>
</dbReference>
<accession>A0A0U3EC38</accession>
<dbReference type="EMBL" id="CP011266">
    <property type="protein sequence ID" value="ALT69864.1"/>
    <property type="molecule type" value="Genomic_DNA"/>
</dbReference>
<dbReference type="Pfam" id="PF02741">
    <property type="entry name" value="FTR_C"/>
    <property type="match status" value="1"/>
</dbReference>
<evidence type="ECO:0000313" key="7">
    <source>
        <dbReference type="Proteomes" id="UP000067738"/>
    </source>
</evidence>
<dbReference type="NCBIfam" id="NF002554">
    <property type="entry name" value="PRK02114.1"/>
    <property type="match status" value="1"/>
</dbReference>
<dbReference type="KEGG" id="mmil:sm9_2108"/>
<dbReference type="RefSeq" id="WP_058740078.1">
    <property type="nucleotide sequence ID" value="NZ_CP011266.1"/>
</dbReference>
<dbReference type="OrthoDB" id="81373at2157"/>
<keyword evidence="3" id="KW-0484">Methanogenesis</keyword>
<dbReference type="PATRIC" id="fig|230361.4.peg.2180"/>
<sequence>MEINGVEIQDTFAEGFGIKVSRLIITAATKHLAKIAATEATGFATSVIGCPAEAGIDQYVPPTESPDGRPGYAIMICHMSKKSLGGQIMDRIGQCVLTAPTAAAFNALESEESFPTGKQLKFFGDGFETEKDVNGKKMHVIPIMSGEFLVEDEMGWKDGVAGGNFFIMADSQMASIVAAEAAVDAIHAVPGVITPFSGGMVASGSKTGSKYSFMSASTNEKECVTLKDQVETELPENVFGNMEIVIDGVDEESVKAAMKAGIEAACQVPGVIEIGAGNYGGNLGPYQIKLQELF</sequence>
<reference evidence="6 7" key="1">
    <citation type="submission" date="2015-04" db="EMBL/GenBank/DDBJ databases">
        <title>The complete genome sequence of the rumen methanogen Methanobrevibacter millerae SM9.</title>
        <authorList>
            <person name="Leahy S.C."/>
            <person name="Kelly W.J."/>
            <person name="Pacheco D.M."/>
            <person name="Li D."/>
            <person name="Altermann E."/>
            <person name="Attwood G.T."/>
        </authorList>
    </citation>
    <scope>NUCLEOTIDE SEQUENCE [LARGE SCALE GENOMIC DNA]</scope>
    <source>
        <strain evidence="6 7">SM9</strain>
    </source>
</reference>
<evidence type="ECO:0000259" key="4">
    <source>
        <dbReference type="Pfam" id="PF01913"/>
    </source>
</evidence>
<dbReference type="UniPathway" id="UPA00640">
    <property type="reaction ID" value="UER00693"/>
</dbReference>
<evidence type="ECO:0000256" key="3">
    <source>
        <dbReference type="HAMAP-Rule" id="MF_00579"/>
    </source>
</evidence>
<dbReference type="Pfam" id="PF01913">
    <property type="entry name" value="FTR"/>
    <property type="match status" value="1"/>
</dbReference>
<dbReference type="HAMAP" id="MF_00579">
    <property type="entry name" value="FTR"/>
    <property type="match status" value="1"/>
</dbReference>
<keyword evidence="3" id="KW-0554">One-carbon metabolism</keyword>
<name>A0A0U3EC38_9EURY</name>
<proteinExistence type="inferred from homology"/>
<dbReference type="InterPro" id="IPR002770">
    <property type="entry name" value="ForMFR_H4MPT_ForTrfase_C"/>
</dbReference>
<dbReference type="GO" id="GO:0006730">
    <property type="term" value="P:one-carbon metabolic process"/>
    <property type="evidence" value="ECO:0007669"/>
    <property type="project" value="UniProtKB-UniRule"/>
</dbReference>
<dbReference type="PIRSF" id="PIRSF006414">
    <property type="entry name" value="Ftr_formyl_trnsf"/>
    <property type="match status" value="1"/>
</dbReference>
<dbReference type="EC" id="2.3.1.101" evidence="3"/>
<dbReference type="GeneID" id="26737061"/>
<comment type="subcellular location">
    <subcellularLocation>
        <location evidence="3">Cytoplasm</location>
    </subcellularLocation>
</comment>
<comment type="function">
    <text evidence="3">Catalyzes the reversible transfer of a formyl group from formylmethanofuran (formyl-MFR) to tetrahydromethanopterin (H(4)MPT) to produce 5-formyl tetrahydromethanopterin (5-formyl-H(4)MPT) and methanofuran (MFR).</text>
</comment>
<comment type="pathway">
    <text evidence="3">One-carbon metabolism; methanogenesis from CO(2); 5,10-methenyl-5,6,7,8-tetrahydromethanopterin from CO(2): step 2/3.</text>
</comment>
<dbReference type="InterPro" id="IPR022667">
    <property type="entry name" value="ForMFR_H4MPT_ForTrfase_N"/>
</dbReference>
<evidence type="ECO:0000256" key="1">
    <source>
        <dbReference type="ARBA" id="ARBA00006770"/>
    </source>
</evidence>
<dbReference type="InterPro" id="IPR023447">
    <property type="entry name" value="ForMFR_H4MPT_ForTrfase_fd-like"/>
</dbReference>
<comment type="subunit">
    <text evidence="3">Homotetramer.</text>
</comment>
<comment type="similarity">
    <text evidence="1 3">Belongs to the FTR family.</text>
</comment>
<keyword evidence="3" id="KW-0012">Acyltransferase</keyword>